<name>A0AAD6MCB7_9ROSI</name>
<dbReference type="AlphaFoldDB" id="A0AAD6MCB7"/>
<dbReference type="Proteomes" id="UP001164929">
    <property type="component" value="Chromosome 10"/>
</dbReference>
<proteinExistence type="predicted"/>
<dbReference type="EMBL" id="JAQIZT010000010">
    <property type="protein sequence ID" value="KAJ6982365.1"/>
    <property type="molecule type" value="Genomic_DNA"/>
</dbReference>
<reference evidence="1" key="1">
    <citation type="journal article" date="2023" name="Mol. Ecol. Resour.">
        <title>Chromosome-level genome assembly of a triploid poplar Populus alba 'Berolinensis'.</title>
        <authorList>
            <person name="Chen S."/>
            <person name="Yu Y."/>
            <person name="Wang X."/>
            <person name="Wang S."/>
            <person name="Zhang T."/>
            <person name="Zhou Y."/>
            <person name="He R."/>
            <person name="Meng N."/>
            <person name="Wang Y."/>
            <person name="Liu W."/>
            <person name="Liu Z."/>
            <person name="Liu J."/>
            <person name="Guo Q."/>
            <person name="Huang H."/>
            <person name="Sederoff R.R."/>
            <person name="Wang G."/>
            <person name="Qu G."/>
            <person name="Chen S."/>
        </authorList>
    </citation>
    <scope>NUCLEOTIDE SEQUENCE</scope>
    <source>
        <strain evidence="1">SC-2020</strain>
    </source>
</reference>
<evidence type="ECO:0000313" key="1">
    <source>
        <dbReference type="EMBL" id="KAJ6982365.1"/>
    </source>
</evidence>
<protein>
    <submittedName>
        <fullName evidence="1">Uncharacterized protein</fullName>
    </submittedName>
</protein>
<gene>
    <name evidence="1" type="ORF">NC653_025467</name>
</gene>
<accession>A0AAD6MCB7</accession>
<sequence length="103" mass="11606">MMLEMIAFCGYEHPSADEIMSANEETKFLNSLPPTEREDIRCYKNADFAMATNCKGDLELHMNVDGLESGFLVTELPSVGTREIDPKAEVFKLSVITIEDLRM</sequence>
<evidence type="ECO:0000313" key="2">
    <source>
        <dbReference type="Proteomes" id="UP001164929"/>
    </source>
</evidence>
<organism evidence="1 2">
    <name type="scientific">Populus alba x Populus x berolinensis</name>
    <dbReference type="NCBI Taxonomy" id="444605"/>
    <lineage>
        <taxon>Eukaryota</taxon>
        <taxon>Viridiplantae</taxon>
        <taxon>Streptophyta</taxon>
        <taxon>Embryophyta</taxon>
        <taxon>Tracheophyta</taxon>
        <taxon>Spermatophyta</taxon>
        <taxon>Magnoliopsida</taxon>
        <taxon>eudicotyledons</taxon>
        <taxon>Gunneridae</taxon>
        <taxon>Pentapetalae</taxon>
        <taxon>rosids</taxon>
        <taxon>fabids</taxon>
        <taxon>Malpighiales</taxon>
        <taxon>Salicaceae</taxon>
        <taxon>Saliceae</taxon>
        <taxon>Populus</taxon>
    </lineage>
</organism>
<comment type="caution">
    <text evidence="1">The sequence shown here is derived from an EMBL/GenBank/DDBJ whole genome shotgun (WGS) entry which is preliminary data.</text>
</comment>
<keyword evidence="2" id="KW-1185">Reference proteome</keyword>